<feature type="transmembrane region" description="Helical" evidence="7">
    <location>
        <begin position="50"/>
        <end position="69"/>
    </location>
</feature>
<evidence type="ECO:0000313" key="9">
    <source>
        <dbReference type="EMBL" id="EMR62232.1"/>
    </source>
</evidence>
<keyword evidence="10" id="KW-1185">Reference proteome</keyword>
<evidence type="ECO:0000256" key="2">
    <source>
        <dbReference type="ARBA" id="ARBA00022448"/>
    </source>
</evidence>
<keyword evidence="2" id="KW-0813">Transport</keyword>
<keyword evidence="5" id="KW-0406">Ion transport</keyword>
<dbReference type="OrthoDB" id="2687058at2759"/>
<keyword evidence="6 7" id="KW-0472">Membrane</keyword>
<dbReference type="InterPro" id="IPR006153">
    <property type="entry name" value="Cation/H_exchanger_TM"/>
</dbReference>
<dbReference type="GO" id="GO:0015297">
    <property type="term" value="F:antiporter activity"/>
    <property type="evidence" value="ECO:0007669"/>
    <property type="project" value="InterPro"/>
</dbReference>
<dbReference type="OMA" id="QVKVERW"/>
<dbReference type="InterPro" id="IPR050794">
    <property type="entry name" value="CPA2_transporter"/>
</dbReference>
<dbReference type="PANTHER" id="PTHR32468">
    <property type="entry name" value="CATION/H + ANTIPORTER"/>
    <property type="match status" value="1"/>
</dbReference>
<evidence type="ECO:0000259" key="8">
    <source>
        <dbReference type="Pfam" id="PF00999"/>
    </source>
</evidence>
<dbReference type="PANTHER" id="PTHR32468:SF0">
    <property type="entry name" value="K(+)_H(+) ANTIPORTER 1"/>
    <property type="match status" value="1"/>
</dbReference>
<dbReference type="Proteomes" id="UP000012174">
    <property type="component" value="Unassembled WGS sequence"/>
</dbReference>
<feature type="transmembrane region" description="Helical" evidence="7">
    <location>
        <begin position="245"/>
        <end position="275"/>
    </location>
</feature>
<feature type="transmembrane region" description="Helical" evidence="7">
    <location>
        <begin position="388"/>
        <end position="410"/>
    </location>
</feature>
<feature type="transmembrane region" description="Helical" evidence="7">
    <location>
        <begin position="114"/>
        <end position="134"/>
    </location>
</feature>
<evidence type="ECO:0000256" key="6">
    <source>
        <dbReference type="ARBA" id="ARBA00023136"/>
    </source>
</evidence>
<dbReference type="GO" id="GO:0016020">
    <property type="term" value="C:membrane"/>
    <property type="evidence" value="ECO:0007669"/>
    <property type="project" value="UniProtKB-SubCell"/>
</dbReference>
<name>M7SDI7_EUTLA</name>
<dbReference type="AlphaFoldDB" id="M7SDI7"/>
<evidence type="ECO:0000256" key="5">
    <source>
        <dbReference type="ARBA" id="ARBA00023065"/>
    </source>
</evidence>
<evidence type="ECO:0000256" key="3">
    <source>
        <dbReference type="ARBA" id="ARBA00022692"/>
    </source>
</evidence>
<proteinExistence type="predicted"/>
<keyword evidence="4 7" id="KW-1133">Transmembrane helix</keyword>
<dbReference type="KEGG" id="ela:UCREL1_10835"/>
<dbReference type="GO" id="GO:1902600">
    <property type="term" value="P:proton transmembrane transport"/>
    <property type="evidence" value="ECO:0007669"/>
    <property type="project" value="InterPro"/>
</dbReference>
<feature type="transmembrane region" description="Helical" evidence="7">
    <location>
        <begin position="146"/>
        <end position="169"/>
    </location>
</feature>
<evidence type="ECO:0000313" key="10">
    <source>
        <dbReference type="Proteomes" id="UP000012174"/>
    </source>
</evidence>
<feature type="transmembrane region" description="Helical" evidence="7">
    <location>
        <begin position="324"/>
        <end position="345"/>
    </location>
</feature>
<accession>M7SDI7</accession>
<feature type="domain" description="Cation/H+ exchanger transmembrane" evidence="8">
    <location>
        <begin position="62"/>
        <end position="240"/>
    </location>
</feature>
<evidence type="ECO:0000256" key="1">
    <source>
        <dbReference type="ARBA" id="ARBA00004141"/>
    </source>
</evidence>
<dbReference type="EMBL" id="KB707479">
    <property type="protein sequence ID" value="EMR62232.1"/>
    <property type="molecule type" value="Genomic_DNA"/>
</dbReference>
<evidence type="ECO:0000256" key="7">
    <source>
        <dbReference type="SAM" id="Phobius"/>
    </source>
</evidence>
<gene>
    <name evidence="9" type="ORF">UCREL1_10835</name>
</gene>
<comment type="subcellular location">
    <subcellularLocation>
        <location evidence="1">Membrane</location>
        <topology evidence="1">Multi-pass membrane protein</topology>
    </subcellularLocation>
</comment>
<feature type="transmembrane region" description="Helical" evidence="7">
    <location>
        <begin position="296"/>
        <end position="318"/>
    </location>
</feature>
<dbReference type="InterPro" id="IPR038770">
    <property type="entry name" value="Na+/solute_symporter_sf"/>
</dbReference>
<feature type="transmembrane region" description="Helical" evidence="7">
    <location>
        <begin position="214"/>
        <end position="233"/>
    </location>
</feature>
<feature type="transmembrane region" description="Helical" evidence="7">
    <location>
        <begin position="81"/>
        <end position="102"/>
    </location>
</feature>
<dbReference type="eggNOG" id="KOG1650">
    <property type="taxonomic scope" value="Eukaryota"/>
</dbReference>
<reference evidence="10" key="1">
    <citation type="journal article" date="2013" name="Genome Announc.">
        <title>Draft genome sequence of the grapevine dieback fungus Eutypa lata UCR-EL1.</title>
        <authorList>
            <person name="Blanco-Ulate B."/>
            <person name="Rolshausen P.E."/>
            <person name="Cantu D."/>
        </authorList>
    </citation>
    <scope>NUCLEOTIDE SEQUENCE [LARGE SCALE GENOMIC DNA]</scope>
    <source>
        <strain evidence="10">UCR-EL1</strain>
    </source>
</reference>
<keyword evidence="3 7" id="KW-0812">Transmembrane</keyword>
<feature type="transmembrane region" description="Helical" evidence="7">
    <location>
        <begin position="181"/>
        <end position="202"/>
    </location>
</feature>
<sequence>MATIITTATATLLSTATTTVVSSAAATTTGASPQGGILEGVPPNAYLPSNPIQLFIIQAGIIIIFCRLLHYPLSLIGQPRVIAEVIGGILLGPSVLSRIPHFKEQIFPTDSMPVLNNVANLGLLLFLFLIGLEVDMRLFTNNWRVALSVGIASMILPFGLGFAIAWGLYNQFHGGDLGFGVYGLFIGTALAITAFPVLCRILSELDMLGTPVGVTVLAAGVGNDVVGWILLALKTGSIQNGPTQGMVALTLLIVLTSAWFTNIIGVHAIFGAFLVGLICPHDGGFAIKLTEKIEDLITVLFLPLYFALSGLSTNLGLLDDGITWAYVIGVIACAFSGKIIGGTLAAKAMKLVWRESFSIGCLMSCKGLVELIVLNIGLQANILDQRVFTIFVVMALVTTIATTPLTRWLYPPWYRKKLEQWKRGEIDWDGKPLSEDGSPAQSAKILQDGRIRRLLVYLRLDSLPSVFTFISLLGEENASPKSSGEKDEDATNNPVIRKRPLEVHALRMIELTERTSSVMKVTEGDDYSRRDPVVNAFRTFSQLHDVAVSGNVVVAPENSYAQTVVTQASDQGSDFVLIPWSEVGSNTEDQSIPFKVSSEDRFSGRSHLDFIQAALSTAVCNTGIFIGDSFGGVSSAGKPRSLARTVSGVSLHSQREAAVPPIADRSHHVFLPFIGGADDRAALRFVLQLARNPHVTVTIAHLVCSEGDSEITTVAESSKEVINAETTAQDTSLLALTRSSLPAELSTRIKFTETTASAKSVVNEVTELAKDVVGQNPRNAGDIVIVGRRHAALPSITRQASQASTDYEIQKTIGVLGEKVLMGSLKASVLVIQAAGRGLAS</sequence>
<feature type="domain" description="Cation/H+ exchanger transmembrane" evidence="8">
    <location>
        <begin position="246"/>
        <end position="406"/>
    </location>
</feature>
<dbReference type="Pfam" id="PF00999">
    <property type="entry name" value="Na_H_Exchanger"/>
    <property type="match status" value="2"/>
</dbReference>
<protein>
    <submittedName>
        <fullName evidence="9">Putative k+ homeostasis protein kha1 protein</fullName>
    </submittedName>
</protein>
<dbReference type="Gene3D" id="1.20.1530.20">
    <property type="match status" value="1"/>
</dbReference>
<organism evidence="9 10">
    <name type="scientific">Eutypa lata (strain UCR-EL1)</name>
    <name type="common">Grapevine dieback disease fungus</name>
    <name type="synonym">Eutypa armeniacae</name>
    <dbReference type="NCBI Taxonomy" id="1287681"/>
    <lineage>
        <taxon>Eukaryota</taxon>
        <taxon>Fungi</taxon>
        <taxon>Dikarya</taxon>
        <taxon>Ascomycota</taxon>
        <taxon>Pezizomycotina</taxon>
        <taxon>Sordariomycetes</taxon>
        <taxon>Xylariomycetidae</taxon>
        <taxon>Xylariales</taxon>
        <taxon>Diatrypaceae</taxon>
        <taxon>Eutypa</taxon>
    </lineage>
</organism>
<dbReference type="HOGENOM" id="CLU_005126_10_0_1"/>
<dbReference type="STRING" id="1287681.M7SDI7"/>
<evidence type="ECO:0000256" key="4">
    <source>
        <dbReference type="ARBA" id="ARBA00022989"/>
    </source>
</evidence>